<dbReference type="NCBIfam" id="NF033539">
    <property type="entry name" value="transpos_IS1380"/>
    <property type="match status" value="1"/>
</dbReference>
<dbReference type="RefSeq" id="WP_083053106.1">
    <property type="nucleotide sequence ID" value="NZ_MWQY01000053.1"/>
</dbReference>
<dbReference type="EMBL" id="MWQY01000053">
    <property type="protein sequence ID" value="ORC27002.1"/>
    <property type="molecule type" value="Genomic_DNA"/>
</dbReference>
<dbReference type="AlphaFoldDB" id="A0A1Y1RTZ6"/>
<dbReference type="STRING" id="1963862.B4O97_19065"/>
<keyword evidence="3" id="KW-1185">Reference proteome</keyword>
<sequence length="470" mass="54039">MVRENGRSVKSKINDYLTTSELFSGRAGLAPVSRYLDATGITGILAKRFSFLKKNAKGTPLRSIFHQIICYFFDGTDLHLTRFDHLKKDAGYAGVIETTSDEMISSHSAKRFFGSLSIVRVWLFRKVLKQLFLWRLSIEKPEVIKIGIDTMVLDNNDADCREGVEPTYKKVKGFQPLQVFWGRYLIDAIFRNGKAHSNHGNHVQRVVSDTVRIIRKGYRKEAPIIFIADTGFFDQALLEHCDKLNVGLIVGGKMYQDIKDDLDQMPDNSFQEYKKGPKAWFYTEFGNRRKSWKRFYRTIYAKPITEDNGQVLLEYARPELIIYTNIGMGNAITSSILKAHRSDETEISPEAIINAYHFRARDELVNRALKDFGTEHLPFKRFASNAAFYYLMCISFFLFESFKYDMDSPAIKITWYAVSFRRKVLDIAGQIIRSGRRICLKLPEVIAVALSFGELWDKSGSIPRLEPFPV</sequence>
<evidence type="ECO:0000313" key="3">
    <source>
        <dbReference type="Proteomes" id="UP000192343"/>
    </source>
</evidence>
<evidence type="ECO:0000313" key="2">
    <source>
        <dbReference type="EMBL" id="ORC27002.1"/>
    </source>
</evidence>
<dbReference type="Pfam" id="PF13701">
    <property type="entry name" value="DDE_Tnp_1_4"/>
    <property type="match status" value="1"/>
</dbReference>
<accession>A0A1Y1RTZ6</accession>
<feature type="domain" description="Transposase DDE" evidence="1">
    <location>
        <begin position="26"/>
        <end position="453"/>
    </location>
</feature>
<organism evidence="2 3">
    <name type="scientific">Marispirochaeta aestuarii</name>
    <dbReference type="NCBI Taxonomy" id="1963862"/>
    <lineage>
        <taxon>Bacteria</taxon>
        <taxon>Pseudomonadati</taxon>
        <taxon>Spirochaetota</taxon>
        <taxon>Spirochaetia</taxon>
        <taxon>Spirochaetales</taxon>
        <taxon>Spirochaetaceae</taxon>
        <taxon>Marispirochaeta</taxon>
    </lineage>
</organism>
<evidence type="ECO:0000259" key="1">
    <source>
        <dbReference type="Pfam" id="PF13701"/>
    </source>
</evidence>
<dbReference type="OrthoDB" id="595557at2"/>
<gene>
    <name evidence="2" type="ORF">B4O97_19065</name>
</gene>
<protein>
    <recommendedName>
        <fullName evidence="1">Transposase DDE domain-containing protein</fullName>
    </recommendedName>
</protein>
<proteinExistence type="predicted"/>
<comment type="caution">
    <text evidence="2">The sequence shown here is derived from an EMBL/GenBank/DDBJ whole genome shotgun (WGS) entry which is preliminary data.</text>
</comment>
<dbReference type="InterPro" id="IPR047960">
    <property type="entry name" value="Transpos_IS1380"/>
</dbReference>
<dbReference type="InterPro" id="IPR025668">
    <property type="entry name" value="Tnp_DDE_dom"/>
</dbReference>
<name>A0A1Y1RTZ6_9SPIO</name>
<dbReference type="Proteomes" id="UP000192343">
    <property type="component" value="Unassembled WGS sequence"/>
</dbReference>
<reference evidence="2 3" key="1">
    <citation type="submission" date="2017-03" db="EMBL/GenBank/DDBJ databases">
        <title>Draft Genome sequence of Marispirochaeta sp. strain JC444.</title>
        <authorList>
            <person name="Shivani Y."/>
            <person name="Subhash Y."/>
            <person name="Sasikala C."/>
            <person name="Ramana C."/>
        </authorList>
    </citation>
    <scope>NUCLEOTIDE SEQUENCE [LARGE SCALE GENOMIC DNA]</scope>
    <source>
        <strain evidence="2 3">JC444</strain>
    </source>
</reference>